<evidence type="ECO:0000259" key="1">
    <source>
        <dbReference type="Pfam" id="PF02627"/>
    </source>
</evidence>
<dbReference type="Proteomes" id="UP000249590">
    <property type="component" value="Unassembled WGS sequence"/>
</dbReference>
<feature type="domain" description="Carboxymuconolactone decarboxylase-like" evidence="1">
    <location>
        <begin position="35"/>
        <end position="104"/>
    </location>
</feature>
<gene>
    <name evidence="2" type="ORF">DLJ53_14030</name>
</gene>
<accession>A0A8B2NY40</accession>
<dbReference type="Gene3D" id="1.20.1290.10">
    <property type="entry name" value="AhpD-like"/>
    <property type="match status" value="2"/>
</dbReference>
<protein>
    <recommendedName>
        <fullName evidence="1">Carboxymuconolactone decarboxylase-like domain-containing protein</fullName>
    </recommendedName>
</protein>
<organism evidence="2 3">
    <name type="scientific">Acuticoccus sediminis</name>
    <dbReference type="NCBI Taxonomy" id="2184697"/>
    <lineage>
        <taxon>Bacteria</taxon>
        <taxon>Pseudomonadati</taxon>
        <taxon>Pseudomonadota</taxon>
        <taxon>Alphaproteobacteria</taxon>
        <taxon>Hyphomicrobiales</taxon>
        <taxon>Amorphaceae</taxon>
        <taxon>Acuticoccus</taxon>
    </lineage>
</organism>
<dbReference type="InterPro" id="IPR003779">
    <property type="entry name" value="CMD-like"/>
</dbReference>
<comment type="caution">
    <text evidence="2">The sequence shown here is derived from an EMBL/GenBank/DDBJ whole genome shotgun (WGS) entry which is preliminary data.</text>
</comment>
<dbReference type="EMBL" id="QHHQ01000002">
    <property type="protein sequence ID" value="RAI02464.1"/>
    <property type="molecule type" value="Genomic_DNA"/>
</dbReference>
<dbReference type="Pfam" id="PF02627">
    <property type="entry name" value="CMD"/>
    <property type="match status" value="1"/>
</dbReference>
<evidence type="ECO:0000313" key="3">
    <source>
        <dbReference type="Proteomes" id="UP000249590"/>
    </source>
</evidence>
<sequence>MDADLTPDQRRRKDAFIAARGYWRPWTDVLLRTHPEFLERYARYAARPAEAGPLPARTVELVYVALDASATHLFASGLALHIGLALDKGARVAEIADVLRLATAQGLHGTFGGVRLLMDELAATGASRETALTPEQAALKTRCGELLGECPDALDLLLRDDPVYVERLLDLLDCPAPGEGLDETTRDLIDIALACCFTGYDEAAGRAAIRRALAHGVEVPAILQVLKMTAHLGVHACSVGLPALAAEANARASP</sequence>
<name>A0A8B2NY40_9HYPH</name>
<dbReference type="OrthoDB" id="3824300at2"/>
<dbReference type="AlphaFoldDB" id="A0A8B2NY40"/>
<proteinExistence type="predicted"/>
<evidence type="ECO:0000313" key="2">
    <source>
        <dbReference type="EMBL" id="RAI02464.1"/>
    </source>
</evidence>
<dbReference type="GO" id="GO:0051920">
    <property type="term" value="F:peroxiredoxin activity"/>
    <property type="evidence" value="ECO:0007669"/>
    <property type="project" value="InterPro"/>
</dbReference>
<dbReference type="SUPFAM" id="SSF69118">
    <property type="entry name" value="AhpD-like"/>
    <property type="match status" value="2"/>
</dbReference>
<dbReference type="PANTHER" id="PTHR33930:SF2">
    <property type="entry name" value="BLR3452 PROTEIN"/>
    <property type="match status" value="1"/>
</dbReference>
<reference evidence="2 3" key="1">
    <citation type="submission" date="2018-05" db="EMBL/GenBank/DDBJ databases">
        <title>Acuticoccus sediminis sp. nov., isolated from deep-sea sediment of Indian Ocean.</title>
        <authorList>
            <person name="Liu X."/>
            <person name="Lai Q."/>
            <person name="Du Y."/>
            <person name="Sun F."/>
            <person name="Zhang X."/>
            <person name="Wang S."/>
            <person name="Shao Z."/>
        </authorList>
    </citation>
    <scope>NUCLEOTIDE SEQUENCE [LARGE SCALE GENOMIC DNA]</scope>
    <source>
        <strain evidence="2 3">PTG4-2</strain>
    </source>
</reference>
<keyword evidence="3" id="KW-1185">Reference proteome</keyword>
<dbReference type="PANTHER" id="PTHR33930">
    <property type="entry name" value="ALKYL HYDROPEROXIDE REDUCTASE AHPD"/>
    <property type="match status" value="1"/>
</dbReference>
<dbReference type="InterPro" id="IPR029032">
    <property type="entry name" value="AhpD-like"/>
</dbReference>